<dbReference type="InterPro" id="IPR013096">
    <property type="entry name" value="Cupin_2"/>
</dbReference>
<accession>A0A1I3T3X7</accession>
<dbReference type="Pfam" id="PF07883">
    <property type="entry name" value="Cupin_2"/>
    <property type="match status" value="1"/>
</dbReference>
<evidence type="ECO:0000313" key="2">
    <source>
        <dbReference type="EMBL" id="SFJ65754.1"/>
    </source>
</evidence>
<protein>
    <submittedName>
        <fullName evidence="2">Cupin domain protein</fullName>
    </submittedName>
</protein>
<gene>
    <name evidence="2" type="ORF">SAMN05518863_102228</name>
</gene>
<evidence type="ECO:0000313" key="3">
    <source>
        <dbReference type="Proteomes" id="UP000198841"/>
    </source>
</evidence>
<dbReference type="SUPFAM" id="SSF51182">
    <property type="entry name" value="RmlC-like cupins"/>
    <property type="match status" value="1"/>
</dbReference>
<keyword evidence="3" id="KW-1185">Reference proteome</keyword>
<feature type="domain" description="Cupin type-2" evidence="1">
    <location>
        <begin position="48"/>
        <end position="115"/>
    </location>
</feature>
<evidence type="ECO:0000259" key="1">
    <source>
        <dbReference type="Pfam" id="PF07883"/>
    </source>
</evidence>
<dbReference type="InterPro" id="IPR011051">
    <property type="entry name" value="RmlC_Cupin_sf"/>
</dbReference>
<sequence length="136" mass="14887">MTIQGNEMKGADNEHENSAETLLQSGHAWNGQHIEHYPAGQPEITVMKMTIPAHSELPWHTHPMPNTAYILSGSLTIEDKASGETKTFNAGEAFNESIDIAHRGFTTDQPAELIIFYAGVEGIDLSIPLPGEEAEY</sequence>
<dbReference type="Proteomes" id="UP000198841">
    <property type="component" value="Unassembled WGS sequence"/>
</dbReference>
<dbReference type="EMBL" id="FOSD01000002">
    <property type="protein sequence ID" value="SFJ65754.1"/>
    <property type="molecule type" value="Genomic_DNA"/>
</dbReference>
<dbReference type="CDD" id="cd02236">
    <property type="entry name" value="cupin_CV2614-like"/>
    <property type="match status" value="1"/>
</dbReference>
<organism evidence="2 3">
    <name type="scientific">Candidatus Pantoea symbiotica</name>
    <dbReference type="NCBI Taxonomy" id="1884370"/>
    <lineage>
        <taxon>Bacteria</taxon>
        <taxon>Pseudomonadati</taxon>
        <taxon>Pseudomonadota</taxon>
        <taxon>Gammaproteobacteria</taxon>
        <taxon>Enterobacterales</taxon>
        <taxon>Erwiniaceae</taxon>
        <taxon>Pantoea</taxon>
    </lineage>
</organism>
<dbReference type="Gene3D" id="2.60.120.10">
    <property type="entry name" value="Jelly Rolls"/>
    <property type="match status" value="1"/>
</dbReference>
<dbReference type="InterPro" id="IPR014710">
    <property type="entry name" value="RmlC-like_jellyroll"/>
</dbReference>
<name>A0A1I3T3X7_9GAMM</name>
<reference evidence="2 3" key="1">
    <citation type="submission" date="2016-10" db="EMBL/GenBank/DDBJ databases">
        <authorList>
            <person name="Varghese N."/>
            <person name="Submissions S."/>
        </authorList>
    </citation>
    <scope>NUCLEOTIDE SEQUENCE [LARGE SCALE GENOMIC DNA]</scope>
    <source>
        <strain evidence="2 3">YR512</strain>
    </source>
</reference>
<comment type="caution">
    <text evidence="2">The sequence shown here is derived from an EMBL/GenBank/DDBJ whole genome shotgun (WGS) entry which is preliminary data.</text>
</comment>
<proteinExistence type="predicted"/>